<organism evidence="6 7">
    <name type="scientific">Rhodococcus opacus</name>
    <name type="common">Nocardia opaca</name>
    <dbReference type="NCBI Taxonomy" id="37919"/>
    <lineage>
        <taxon>Bacteria</taxon>
        <taxon>Bacillati</taxon>
        <taxon>Actinomycetota</taxon>
        <taxon>Actinomycetes</taxon>
        <taxon>Mycobacteriales</taxon>
        <taxon>Nocardiaceae</taxon>
        <taxon>Rhodococcus</taxon>
    </lineage>
</organism>
<name>A0A076ELZ3_RHOOP</name>
<dbReference type="eggNOG" id="COG2230">
    <property type="taxonomic scope" value="Bacteria"/>
</dbReference>
<dbReference type="GO" id="GO:0008168">
    <property type="term" value="F:methyltransferase activity"/>
    <property type="evidence" value="ECO:0007669"/>
    <property type="project" value="UniProtKB-KW"/>
</dbReference>
<dbReference type="PANTHER" id="PTHR43667:SF1">
    <property type="entry name" value="CYCLOPROPANE-FATTY-ACYL-PHOSPHOLIPID SYNTHASE"/>
    <property type="match status" value="1"/>
</dbReference>
<dbReference type="PANTHER" id="PTHR43667">
    <property type="entry name" value="CYCLOPROPANE-FATTY-ACYL-PHOSPHOLIPID SYNTHASE"/>
    <property type="match status" value="1"/>
</dbReference>
<gene>
    <name evidence="6" type="ORF">EP51_17090</name>
</gene>
<evidence type="ECO:0000256" key="1">
    <source>
        <dbReference type="ARBA" id="ARBA00010815"/>
    </source>
</evidence>
<comment type="similarity">
    <text evidence="1">Belongs to the CFA/CMAS family.</text>
</comment>
<evidence type="ECO:0000256" key="5">
    <source>
        <dbReference type="ARBA" id="ARBA00023098"/>
    </source>
</evidence>
<keyword evidence="5" id="KW-0443">Lipid metabolism</keyword>
<evidence type="ECO:0000313" key="6">
    <source>
        <dbReference type="EMBL" id="AII06227.1"/>
    </source>
</evidence>
<dbReference type="AlphaFoldDB" id="A0A076ELZ3"/>
<evidence type="ECO:0000256" key="4">
    <source>
        <dbReference type="ARBA" id="ARBA00022691"/>
    </source>
</evidence>
<keyword evidence="3" id="KW-0808">Transferase</keyword>
<dbReference type="InterPro" id="IPR050723">
    <property type="entry name" value="CFA/CMAS"/>
</dbReference>
<proteinExistence type="inferred from homology"/>
<dbReference type="EMBL" id="CP008947">
    <property type="protein sequence ID" value="AII06227.1"/>
    <property type="molecule type" value="Genomic_DNA"/>
</dbReference>
<keyword evidence="2" id="KW-0489">Methyltransferase</keyword>
<evidence type="ECO:0000256" key="3">
    <source>
        <dbReference type="ARBA" id="ARBA00022679"/>
    </source>
</evidence>
<keyword evidence="4" id="KW-0949">S-adenosyl-L-methionine</keyword>
<evidence type="ECO:0000313" key="7">
    <source>
        <dbReference type="Proteomes" id="UP000028488"/>
    </source>
</evidence>
<dbReference type="Proteomes" id="UP000028488">
    <property type="component" value="Chromosome"/>
</dbReference>
<dbReference type="InterPro" id="IPR003333">
    <property type="entry name" value="CMAS"/>
</dbReference>
<dbReference type="RefSeq" id="WP_128639925.1">
    <property type="nucleotide sequence ID" value="NZ_CP008947.1"/>
</dbReference>
<dbReference type="SUPFAM" id="SSF53335">
    <property type="entry name" value="S-adenosyl-L-methionine-dependent methyltransferases"/>
    <property type="match status" value="1"/>
</dbReference>
<protein>
    <submittedName>
        <fullName evidence="6">Cyclopropane-fatty-acyl-phospholipid synthase</fullName>
    </submittedName>
</protein>
<dbReference type="GO" id="GO:0008610">
    <property type="term" value="P:lipid biosynthetic process"/>
    <property type="evidence" value="ECO:0007669"/>
    <property type="project" value="InterPro"/>
</dbReference>
<dbReference type="PIRSF" id="PIRSF003085">
    <property type="entry name" value="CMAS"/>
    <property type="match status" value="1"/>
</dbReference>
<accession>A0A076ELZ3</accession>
<dbReference type="CDD" id="cd02440">
    <property type="entry name" value="AdoMet_MTases"/>
    <property type="match status" value="1"/>
</dbReference>
<dbReference type="GO" id="GO:0032259">
    <property type="term" value="P:methylation"/>
    <property type="evidence" value="ECO:0007669"/>
    <property type="project" value="UniProtKB-KW"/>
</dbReference>
<evidence type="ECO:0000256" key="2">
    <source>
        <dbReference type="ARBA" id="ARBA00022603"/>
    </source>
</evidence>
<dbReference type="Gene3D" id="3.40.50.150">
    <property type="entry name" value="Vaccinia Virus protein VP39"/>
    <property type="match status" value="1"/>
</dbReference>
<sequence>MHVRSAAPTAAERLLNAFEGAMGIPIPVHVRCWDGSEAGPDSDVTIVFRNRRAIRRVLWSPNELGLVRAYVSGDLQIEGDVFRLLTLPDLVDRLGTLGVRGSDRGTVLKSLSTFVRLGGLGLRPTPPSVEVSRRRGTKHSKARDASSVSHHYDVGNDFYRLFLGPTMVYSCGYWDQRSGDRGAIGTLEEAQNEKLDLVCRKLGLQSGMRLLDVGCGWGSMAIHAAEKYDVSVVGVTLSHEQAEWARARVSEAGLSDLIEIRVQDYRDVVDGPFDAISSIGMSEHVGDSALPGYAQHLLDLLRPEGRLLNHAIAAVRSPTGTDNSSGLIENYIFPDGEVLPLSRTLDAFERAGLEVRDVEALREHYALTLRAWVGRLRDSWDDAIRLVGAERARTWLLYLAASALGFEEKGRLTIHQVLAVRPSDDGSSGLPRTRALWLG</sequence>
<dbReference type="InterPro" id="IPR029063">
    <property type="entry name" value="SAM-dependent_MTases_sf"/>
</dbReference>
<reference evidence="6 7" key="1">
    <citation type="submission" date="2014-07" db="EMBL/GenBank/DDBJ databases">
        <title>Genome Sequence of Rhodococcus opacus Strain R7, a Biodegrader of Mono- and Polycyclic Aromatic Hydrocarbons.</title>
        <authorList>
            <person name="Di Gennaro P."/>
            <person name="Zampolli J."/>
            <person name="Presti I."/>
            <person name="Cappelletti M."/>
            <person name="D'Ursi P."/>
            <person name="Orro A."/>
            <person name="Mezzelani A."/>
            <person name="Milanesi L."/>
        </authorList>
    </citation>
    <scope>NUCLEOTIDE SEQUENCE [LARGE SCALE GENOMIC DNA]</scope>
    <source>
        <strain evidence="6 7">R7</strain>
    </source>
</reference>
<dbReference type="Pfam" id="PF02353">
    <property type="entry name" value="CMAS"/>
    <property type="match status" value="1"/>
</dbReference>